<evidence type="ECO:0000313" key="8">
    <source>
        <dbReference type="Proteomes" id="UP000719412"/>
    </source>
</evidence>
<dbReference type="Pfam" id="PF13923">
    <property type="entry name" value="zf-C3HC4_2"/>
    <property type="match status" value="1"/>
</dbReference>
<evidence type="ECO:0000256" key="1">
    <source>
        <dbReference type="ARBA" id="ARBA00022723"/>
    </source>
</evidence>
<evidence type="ECO:0000256" key="3">
    <source>
        <dbReference type="ARBA" id="ARBA00022833"/>
    </source>
</evidence>
<dbReference type="PROSITE" id="PS00518">
    <property type="entry name" value="ZF_RING_1"/>
    <property type="match status" value="1"/>
</dbReference>
<protein>
    <recommendedName>
        <fullName evidence="6">RING-type domain-containing protein</fullName>
    </recommendedName>
</protein>
<keyword evidence="1" id="KW-0479">Metal-binding</keyword>
<comment type="caution">
    <text evidence="7">The sequence shown here is derived from an EMBL/GenBank/DDBJ whole genome shotgun (WGS) entry which is preliminary data.</text>
</comment>
<dbReference type="SMART" id="SM00184">
    <property type="entry name" value="RING"/>
    <property type="match status" value="1"/>
</dbReference>
<proteinExistence type="predicted"/>
<dbReference type="Gene3D" id="3.30.40.10">
    <property type="entry name" value="Zinc/RING finger domain, C3HC4 (zinc finger)"/>
    <property type="match status" value="1"/>
</dbReference>
<dbReference type="PANTHER" id="PTHR10825:SF29">
    <property type="entry name" value="POLYCOMB GROUP RING FINGER PROTEIN 1"/>
    <property type="match status" value="1"/>
</dbReference>
<dbReference type="Proteomes" id="UP000719412">
    <property type="component" value="Unassembled WGS sequence"/>
</dbReference>
<name>A0A8J6LGP0_TENMO</name>
<dbReference type="GO" id="GO:0035102">
    <property type="term" value="C:PRC1 complex"/>
    <property type="evidence" value="ECO:0007669"/>
    <property type="project" value="TreeGrafter"/>
</dbReference>
<evidence type="ECO:0000259" key="6">
    <source>
        <dbReference type="PROSITE" id="PS50089"/>
    </source>
</evidence>
<dbReference type="SUPFAM" id="SSF57850">
    <property type="entry name" value="RING/U-box"/>
    <property type="match status" value="1"/>
</dbReference>
<feature type="domain" description="RING-type" evidence="6">
    <location>
        <begin position="563"/>
        <end position="602"/>
    </location>
</feature>
<sequence length="864" mass="95996">MRAPSFICEGDNLGLVEQRISLSSEIVECCEVQFVVRKTAATAVPAVQPPRGRVTAIPRAVGPAPVPKTGENSEMRALPGCANRVAATCPLTHRTNKSVVPSGVYGGSRAATRTAAETSRLAVAGLTGGAAGLAGDALMARCRAATRAAAARRYQPDGARGRSPDHPAPEYTVSRLFLGCLATAHVATRLDRSIANRREEEVTAFGKRRGLGESRYCSCAVSVGVSPKKHPPRPRYEESGVLRVNFVEKEEVHRRRANMAGCALYMCAESVHRVSIPRFPPYRRRENDDAIADLHRSIIGPRSGSIDSDRGCSVFPKATFKGRRTTRKRGLVSTVHSRTISPPVESFSSRSFRFLLLRRRFERWSTAENRHVAGQMAFESPPHDSLLPRFYARRSINRDLTTIRCGCESISESSLVVRRRPGSPIRRYQRMRSFFRRLRSIRPSGSSLPDHGAIGKLSNEESSFELLRNGEISSVDEKNSDVGRCRKVAVLDGAGFVAAPRGGRSGFYFINGEVVWFTRNYHVLGQMNVDDDATVTNSGVATMDSSQKHEKIKLVEINSYLTCYLCKGYLIDATTISECLHSFCRSCIIKFLQENCYCPVCEVIINKAKPCLKLDKTLQDIVYKLVPGLFVREMQRRKVFYQSRPGLAPKVSPEERGEDTERTIFNPQDAISLSLEYISGTRGRHDMSVHPYVVPVSFLEDSRNPELTLLVTDTDDPRGDFNRRRRRPEEKPLETNPKTKRSKGCPPTQEEEARRRTGSGRKRQPVVSVTAAVAHYPVSPRASPSRPHAHTHTRGWSRSAASAALAPTTGGKRFRSAEKIHADGGKCTRRKIDREPRGGKDGGNPDQFPPRRRVLVDARHSNRW</sequence>
<reference evidence="7" key="2">
    <citation type="submission" date="2021-08" db="EMBL/GenBank/DDBJ databases">
        <authorList>
            <person name="Eriksson T."/>
        </authorList>
    </citation>
    <scope>NUCLEOTIDE SEQUENCE</scope>
    <source>
        <strain evidence="7">Stoneville</strain>
        <tissue evidence="7">Whole head</tissue>
    </source>
</reference>
<reference evidence="7" key="1">
    <citation type="journal article" date="2020" name="J Insects Food Feed">
        <title>The yellow mealworm (Tenebrio molitor) genome: a resource for the emerging insects as food and feed industry.</title>
        <authorList>
            <person name="Eriksson T."/>
            <person name="Andere A."/>
            <person name="Kelstrup H."/>
            <person name="Emery V."/>
            <person name="Picard C."/>
        </authorList>
    </citation>
    <scope>NUCLEOTIDE SEQUENCE</scope>
    <source>
        <strain evidence="7">Stoneville</strain>
        <tissue evidence="7">Whole head</tissue>
    </source>
</reference>
<dbReference type="GO" id="GO:1990841">
    <property type="term" value="F:promoter-specific chromatin binding"/>
    <property type="evidence" value="ECO:0007669"/>
    <property type="project" value="TreeGrafter"/>
</dbReference>
<keyword evidence="3" id="KW-0862">Zinc</keyword>
<dbReference type="GO" id="GO:0008270">
    <property type="term" value="F:zinc ion binding"/>
    <property type="evidence" value="ECO:0007669"/>
    <property type="project" value="UniProtKB-KW"/>
</dbReference>
<dbReference type="InterPro" id="IPR017907">
    <property type="entry name" value="Znf_RING_CS"/>
</dbReference>
<accession>A0A8J6LGP0</accession>
<keyword evidence="8" id="KW-1185">Reference proteome</keyword>
<keyword evidence="2 4" id="KW-0863">Zinc-finger</keyword>
<feature type="compositionally biased region" description="Basic and acidic residues" evidence="5">
    <location>
        <begin position="815"/>
        <end position="840"/>
    </location>
</feature>
<evidence type="ECO:0000256" key="4">
    <source>
        <dbReference type="PROSITE-ProRule" id="PRU00175"/>
    </source>
</evidence>
<dbReference type="EMBL" id="JABDTM020026044">
    <property type="protein sequence ID" value="KAH0812451.1"/>
    <property type="molecule type" value="Genomic_DNA"/>
</dbReference>
<dbReference type="GO" id="GO:0000122">
    <property type="term" value="P:negative regulation of transcription by RNA polymerase II"/>
    <property type="evidence" value="ECO:0007669"/>
    <property type="project" value="TreeGrafter"/>
</dbReference>
<gene>
    <name evidence="7" type="ORF">GEV33_010340</name>
</gene>
<feature type="compositionally biased region" description="Basic and acidic residues" evidence="5">
    <location>
        <begin position="715"/>
        <end position="733"/>
    </location>
</feature>
<organism evidence="7 8">
    <name type="scientific">Tenebrio molitor</name>
    <name type="common">Yellow mealworm beetle</name>
    <dbReference type="NCBI Taxonomy" id="7067"/>
    <lineage>
        <taxon>Eukaryota</taxon>
        <taxon>Metazoa</taxon>
        <taxon>Ecdysozoa</taxon>
        <taxon>Arthropoda</taxon>
        <taxon>Hexapoda</taxon>
        <taxon>Insecta</taxon>
        <taxon>Pterygota</taxon>
        <taxon>Neoptera</taxon>
        <taxon>Endopterygota</taxon>
        <taxon>Coleoptera</taxon>
        <taxon>Polyphaga</taxon>
        <taxon>Cucujiformia</taxon>
        <taxon>Tenebrionidae</taxon>
        <taxon>Tenebrio</taxon>
    </lineage>
</organism>
<evidence type="ECO:0000256" key="2">
    <source>
        <dbReference type="ARBA" id="ARBA00022771"/>
    </source>
</evidence>
<dbReference type="PANTHER" id="PTHR10825">
    <property type="entry name" value="RING FINGER DOMAIN-CONTAINING, POLYCOMB GROUP COMPONENT"/>
    <property type="match status" value="1"/>
</dbReference>
<dbReference type="InterPro" id="IPR001841">
    <property type="entry name" value="Znf_RING"/>
</dbReference>
<evidence type="ECO:0000313" key="7">
    <source>
        <dbReference type="EMBL" id="KAH0812451.1"/>
    </source>
</evidence>
<dbReference type="FunFam" id="3.30.40.10:FF:000033">
    <property type="entry name" value="Polycomb group RING finger protein 3"/>
    <property type="match status" value="1"/>
</dbReference>
<dbReference type="InterPro" id="IPR013083">
    <property type="entry name" value="Znf_RING/FYVE/PHD"/>
</dbReference>
<dbReference type="PROSITE" id="PS50089">
    <property type="entry name" value="ZF_RING_2"/>
    <property type="match status" value="1"/>
</dbReference>
<dbReference type="AlphaFoldDB" id="A0A8J6LGP0"/>
<evidence type="ECO:0000256" key="5">
    <source>
        <dbReference type="SAM" id="MobiDB-lite"/>
    </source>
</evidence>
<feature type="compositionally biased region" description="Basic and acidic residues" evidence="5">
    <location>
        <begin position="854"/>
        <end position="864"/>
    </location>
</feature>
<feature type="region of interest" description="Disordered" evidence="5">
    <location>
        <begin position="709"/>
        <end position="864"/>
    </location>
</feature>